<dbReference type="AlphaFoldDB" id="X1UMD4"/>
<dbReference type="Pfam" id="PF06165">
    <property type="entry name" value="GH94_b-supersand"/>
    <property type="match status" value="1"/>
</dbReference>
<name>X1UMD4_9ZZZZ</name>
<dbReference type="Gene3D" id="2.70.98.40">
    <property type="entry name" value="Glycoside hydrolase, family 65, N-terminal domain"/>
    <property type="match status" value="1"/>
</dbReference>
<feature type="domain" description="Glycosyl hydrolase 94 supersandwich" evidence="1">
    <location>
        <begin position="1"/>
        <end position="280"/>
    </location>
</feature>
<dbReference type="InterPro" id="IPR037018">
    <property type="entry name" value="GH65_N"/>
</dbReference>
<dbReference type="InterPro" id="IPR052047">
    <property type="entry name" value="GH94_Enzymes"/>
</dbReference>
<organism evidence="2">
    <name type="scientific">marine sediment metagenome</name>
    <dbReference type="NCBI Taxonomy" id="412755"/>
    <lineage>
        <taxon>unclassified sequences</taxon>
        <taxon>metagenomes</taxon>
        <taxon>ecological metagenomes</taxon>
    </lineage>
</organism>
<dbReference type="GO" id="GO:0005975">
    <property type="term" value="P:carbohydrate metabolic process"/>
    <property type="evidence" value="ECO:0007669"/>
    <property type="project" value="InterPro"/>
</dbReference>
<accession>X1UMD4</accession>
<sequence>YVITNPELPQPWHNYIRNDEYAGLITHTGGGTSFWKDPMRMRLLRYKFHLAPYDRPGRYVYVRDRDSGKYWSATWAPVQTPLAQTDFRCHVGMGYNRIVTQYDGIEAEMLYFVPPADALEIWRLTLTNRSRRRRRLRTFSYAELAVWGVMRDLLNIDNASACARIAYKDGVFWHTTPNDVGQTIGTATWVFPVGYFTSNARPVGYDGSRDHFLGACRDESRPIVVERGRSTNVCANGLYPICSLAHDWNLAPGASRTIIYQLGAAETKRPLVRRIAKYRASAVVAE</sequence>
<dbReference type="InterPro" id="IPR011013">
    <property type="entry name" value="Gal_mutarotase_sf_dom"/>
</dbReference>
<evidence type="ECO:0000259" key="1">
    <source>
        <dbReference type="Pfam" id="PF06165"/>
    </source>
</evidence>
<dbReference type="PANTHER" id="PTHR37469:SF3">
    <property type="entry name" value="PUTATIVE-RELATED"/>
    <property type="match status" value="1"/>
</dbReference>
<feature type="non-terminal residue" evidence="2">
    <location>
        <position position="286"/>
    </location>
</feature>
<comment type="caution">
    <text evidence="2">The sequence shown here is derived from an EMBL/GenBank/DDBJ whole genome shotgun (WGS) entry which is preliminary data.</text>
</comment>
<dbReference type="GO" id="GO:0030246">
    <property type="term" value="F:carbohydrate binding"/>
    <property type="evidence" value="ECO:0007669"/>
    <property type="project" value="InterPro"/>
</dbReference>
<dbReference type="GO" id="GO:0003824">
    <property type="term" value="F:catalytic activity"/>
    <property type="evidence" value="ECO:0007669"/>
    <property type="project" value="InterPro"/>
</dbReference>
<dbReference type="EMBL" id="BARW01015994">
    <property type="protein sequence ID" value="GAJ01041.1"/>
    <property type="molecule type" value="Genomic_DNA"/>
</dbReference>
<gene>
    <name evidence="2" type="ORF">S12H4_27949</name>
</gene>
<dbReference type="SUPFAM" id="SSF74650">
    <property type="entry name" value="Galactose mutarotase-like"/>
    <property type="match status" value="1"/>
</dbReference>
<dbReference type="PANTHER" id="PTHR37469">
    <property type="entry name" value="CELLOBIONIC ACID PHOSPHORYLASE-RELATED"/>
    <property type="match status" value="1"/>
</dbReference>
<protein>
    <recommendedName>
        <fullName evidence="1">Glycosyl hydrolase 94 supersandwich domain-containing protein</fullName>
    </recommendedName>
</protein>
<dbReference type="InterPro" id="IPR010383">
    <property type="entry name" value="Glyco_hydrolase_94_b-supersand"/>
</dbReference>
<reference evidence="2" key="1">
    <citation type="journal article" date="2014" name="Front. Microbiol.">
        <title>High frequency of phylogenetically diverse reductive dehalogenase-homologous genes in deep subseafloor sedimentary metagenomes.</title>
        <authorList>
            <person name="Kawai M."/>
            <person name="Futagami T."/>
            <person name="Toyoda A."/>
            <person name="Takaki Y."/>
            <person name="Nishi S."/>
            <person name="Hori S."/>
            <person name="Arai W."/>
            <person name="Tsubouchi T."/>
            <person name="Morono Y."/>
            <person name="Uchiyama I."/>
            <person name="Ito T."/>
            <person name="Fujiyama A."/>
            <person name="Inagaki F."/>
            <person name="Takami H."/>
        </authorList>
    </citation>
    <scope>NUCLEOTIDE SEQUENCE</scope>
    <source>
        <strain evidence="2">Expedition CK06-06</strain>
    </source>
</reference>
<evidence type="ECO:0000313" key="2">
    <source>
        <dbReference type="EMBL" id="GAJ01041.1"/>
    </source>
</evidence>
<proteinExistence type="predicted"/>
<feature type="non-terminal residue" evidence="2">
    <location>
        <position position="1"/>
    </location>
</feature>